<protein>
    <submittedName>
        <fullName evidence="2">Protein phosphatase 1 regulatory subunit 36</fullName>
    </submittedName>
</protein>
<dbReference type="AlphaFoldDB" id="A0A8C5QQ61"/>
<feature type="compositionally biased region" description="Polar residues" evidence="1">
    <location>
        <begin position="398"/>
        <end position="408"/>
    </location>
</feature>
<accession>A0A8C5QQ61</accession>
<evidence type="ECO:0000313" key="2">
    <source>
        <dbReference type="Ensembl" id="ENSLLEP00000040844.1"/>
    </source>
</evidence>
<dbReference type="InterPro" id="IPR026142">
    <property type="entry name" value="Pro_pase_1_reg_su_36"/>
</dbReference>
<dbReference type="Pfam" id="PF14895">
    <property type="entry name" value="PPPI_inhib"/>
    <property type="match status" value="1"/>
</dbReference>
<sequence length="423" mass="48527">MEPVAKPVPGHWYWREDTKTLEFLSNNSTADGRERVRRARAIHFQESESKAPDRVTTQHCFNMAAGTKFSKARYTDPVPRSPKYMNKNDHEYITLEDVKRVALHLLKDEEKLYIDVFSEAVRSQHLDEFLMSLLSYLSCYLEKTALERKPKSLLPNLNVEQKEVANISMRTQVALKHFAHAYCVLVLGQRMSDQHHMSCGKSKSSASKRDRMFYECLYSFCIHVAWVVFRRKELSLIQTEVGRILRSNTFNPALRVKNVPEDTGKNLSVLEKKLKKTATYVPNRKENAKRPAIKSILTQRSPLLTSLMPTMKEQSQYLYHQHGLHPKVSHEVSDMSLNLIVSQVGILGEPRKHFKPYTLTPLGTEEDEEPEIGCHKSTMSFYSQGRSSRHSNIRPGTGRQSTVISRATTEAAYSDMDDDPPVL</sequence>
<gene>
    <name evidence="2" type="primary">PPP1R36</name>
</gene>
<reference evidence="2" key="2">
    <citation type="submission" date="2025-09" db="UniProtKB">
        <authorList>
            <consortium name="Ensembl"/>
        </authorList>
    </citation>
    <scope>IDENTIFICATION</scope>
</reference>
<dbReference type="Ensembl" id="ENSLLET00000042498.1">
    <property type="protein sequence ID" value="ENSLLEP00000040844.1"/>
    <property type="gene ID" value="ENSLLEG00000026000.1"/>
</dbReference>
<dbReference type="GeneTree" id="ENSGT00390000012412"/>
<evidence type="ECO:0000256" key="1">
    <source>
        <dbReference type="SAM" id="MobiDB-lite"/>
    </source>
</evidence>
<organism evidence="2 3">
    <name type="scientific">Leptobrachium leishanense</name>
    <name type="common">Leishan spiny toad</name>
    <dbReference type="NCBI Taxonomy" id="445787"/>
    <lineage>
        <taxon>Eukaryota</taxon>
        <taxon>Metazoa</taxon>
        <taxon>Chordata</taxon>
        <taxon>Craniata</taxon>
        <taxon>Vertebrata</taxon>
        <taxon>Euteleostomi</taxon>
        <taxon>Amphibia</taxon>
        <taxon>Batrachia</taxon>
        <taxon>Anura</taxon>
        <taxon>Pelobatoidea</taxon>
        <taxon>Megophryidae</taxon>
        <taxon>Leptobrachium</taxon>
    </lineage>
</organism>
<keyword evidence="3" id="KW-1185">Reference proteome</keyword>
<evidence type="ECO:0000313" key="3">
    <source>
        <dbReference type="Proteomes" id="UP000694569"/>
    </source>
</evidence>
<dbReference type="GO" id="GO:0019902">
    <property type="term" value="F:phosphatase binding"/>
    <property type="evidence" value="ECO:0007669"/>
    <property type="project" value="InterPro"/>
</dbReference>
<reference evidence="2" key="1">
    <citation type="submission" date="2025-08" db="UniProtKB">
        <authorList>
            <consortium name="Ensembl"/>
        </authorList>
    </citation>
    <scope>IDENTIFICATION</scope>
</reference>
<name>A0A8C5QQ61_9ANUR</name>
<dbReference type="PANTHER" id="PTHR21055:SF3">
    <property type="entry name" value="PROTEIN PHOSPHATASE 1 REGULATORY SUBUNIT 36"/>
    <property type="match status" value="1"/>
</dbReference>
<dbReference type="Proteomes" id="UP000694569">
    <property type="component" value="Unplaced"/>
</dbReference>
<dbReference type="PANTHER" id="PTHR21055">
    <property type="entry name" value="PROTEIN PHOSPHATASE 1 REGULATORY SUBUNIT 36"/>
    <property type="match status" value="1"/>
</dbReference>
<dbReference type="OrthoDB" id="6724830at2759"/>
<feature type="region of interest" description="Disordered" evidence="1">
    <location>
        <begin position="381"/>
        <end position="423"/>
    </location>
</feature>
<proteinExistence type="predicted"/>